<dbReference type="InterPro" id="IPR013111">
    <property type="entry name" value="EGF_extracell"/>
</dbReference>
<dbReference type="OrthoDB" id="430340at2759"/>
<dbReference type="Proteomes" id="UP000276133">
    <property type="component" value="Unassembled WGS sequence"/>
</dbReference>
<dbReference type="EMBL" id="REGN01005335">
    <property type="protein sequence ID" value="RNA13743.1"/>
    <property type="molecule type" value="Genomic_DNA"/>
</dbReference>
<organism evidence="4 5">
    <name type="scientific">Brachionus plicatilis</name>
    <name type="common">Marine rotifer</name>
    <name type="synonym">Brachionus muelleri</name>
    <dbReference type="NCBI Taxonomy" id="10195"/>
    <lineage>
        <taxon>Eukaryota</taxon>
        <taxon>Metazoa</taxon>
        <taxon>Spiralia</taxon>
        <taxon>Gnathifera</taxon>
        <taxon>Rotifera</taxon>
        <taxon>Eurotatoria</taxon>
        <taxon>Monogononta</taxon>
        <taxon>Pseudotrocha</taxon>
        <taxon>Ploima</taxon>
        <taxon>Brachionidae</taxon>
        <taxon>Brachionus</taxon>
    </lineage>
</organism>
<dbReference type="Pfam" id="PF00008">
    <property type="entry name" value="EGF"/>
    <property type="match status" value="1"/>
</dbReference>
<dbReference type="InterPro" id="IPR000742">
    <property type="entry name" value="EGF"/>
</dbReference>
<sequence length="106" mass="12174">LNRCRNNATCIENSLNKTYSCECFTENNQTSLYYGTYCEKKIDVCSNETCSNHGYCKEENNAPICACFYMYSGDKCEKESEELKKNKMIVKTTTIIAIIIVCQKEN</sequence>
<keyword evidence="1 2" id="KW-1015">Disulfide bond</keyword>
<feature type="non-terminal residue" evidence="4">
    <location>
        <position position="1"/>
    </location>
</feature>
<dbReference type="PROSITE" id="PS00022">
    <property type="entry name" value="EGF_1"/>
    <property type="match status" value="1"/>
</dbReference>
<dbReference type="PROSITE" id="PS50026">
    <property type="entry name" value="EGF_3"/>
    <property type="match status" value="1"/>
</dbReference>
<dbReference type="SUPFAM" id="SSF57196">
    <property type="entry name" value="EGF/Laminin"/>
    <property type="match status" value="1"/>
</dbReference>
<gene>
    <name evidence="4" type="ORF">BpHYR1_019181</name>
</gene>
<dbReference type="STRING" id="10195.A0A3M7QR36"/>
<evidence type="ECO:0000259" key="3">
    <source>
        <dbReference type="PROSITE" id="PS50026"/>
    </source>
</evidence>
<name>A0A3M7QR36_BRAPC</name>
<feature type="disulfide bond" evidence="2">
    <location>
        <begin position="67"/>
        <end position="76"/>
    </location>
</feature>
<feature type="domain" description="EGF-like" evidence="3">
    <location>
        <begin position="41"/>
        <end position="77"/>
    </location>
</feature>
<dbReference type="Pfam" id="PF07974">
    <property type="entry name" value="EGF_2"/>
    <property type="match status" value="1"/>
</dbReference>
<dbReference type="Gene3D" id="2.10.25.10">
    <property type="entry name" value="Laminin"/>
    <property type="match status" value="2"/>
</dbReference>
<evidence type="ECO:0000256" key="1">
    <source>
        <dbReference type="ARBA" id="ARBA00023157"/>
    </source>
</evidence>
<evidence type="ECO:0000256" key="2">
    <source>
        <dbReference type="PROSITE-ProRule" id="PRU00076"/>
    </source>
</evidence>
<protein>
    <submittedName>
        <fullName evidence="4">Crumbs-like protein</fullName>
    </submittedName>
</protein>
<evidence type="ECO:0000313" key="4">
    <source>
        <dbReference type="EMBL" id="RNA13743.1"/>
    </source>
</evidence>
<comment type="caution">
    <text evidence="4">The sequence shown here is derived from an EMBL/GenBank/DDBJ whole genome shotgun (WGS) entry which is preliminary data.</text>
</comment>
<comment type="caution">
    <text evidence="2">Lacks conserved residue(s) required for the propagation of feature annotation.</text>
</comment>
<dbReference type="AlphaFoldDB" id="A0A3M7QR36"/>
<accession>A0A3M7QR36</accession>
<keyword evidence="5" id="KW-1185">Reference proteome</keyword>
<evidence type="ECO:0000313" key="5">
    <source>
        <dbReference type="Proteomes" id="UP000276133"/>
    </source>
</evidence>
<proteinExistence type="predicted"/>
<reference evidence="4 5" key="1">
    <citation type="journal article" date="2018" name="Sci. Rep.">
        <title>Genomic signatures of local adaptation to the degree of environmental predictability in rotifers.</title>
        <authorList>
            <person name="Franch-Gras L."/>
            <person name="Hahn C."/>
            <person name="Garcia-Roger E.M."/>
            <person name="Carmona M.J."/>
            <person name="Serra M."/>
            <person name="Gomez A."/>
        </authorList>
    </citation>
    <scope>NUCLEOTIDE SEQUENCE [LARGE SCALE GENOMIC DNA]</scope>
    <source>
        <strain evidence="4">HYR1</strain>
    </source>
</reference>
<keyword evidence="2" id="KW-0245">EGF-like domain</keyword>